<dbReference type="Proteomes" id="UP000053271">
    <property type="component" value="Unassembled WGS sequence"/>
</dbReference>
<sequence>MRTARLRRTRRTGAVVVVSALALSALAACGTSSSSDDSGNSGSGSSDPAAPLDPKTKVTITIDCMPPAAKAAELKEWKEDVAAFNKTYPNVTIEGRSTPGQCLEPPRFTAMLKAKSQPDVFYTYFTDLPQVLDNDGAEDITAYVTDKTVPALKDIDPNVLGSLKQDGKLYGLPTSNYTMGLLINRKLFRQAGLDPDNPPRTWEDVRAAAKKIAGLGKGIAGYGDYSAANTGGWHFTAAVYSLGGDVVDSSGKKAAFNDAIGKQVAQNLHAMRWEDDSMGKTQLLKWGDLQKQIATDKLGMFLAAPDDIAYMVQQLGATYENFGMGPIPGGKNTLAGGNNYMIKKGISGDKIKAAIAWLNYKNLTVGKGQFDWARTKADKLPVGVPQPNFWLGESKKQDDAARTANATMPVANFKTFMDNPVAGKAEPPKAQEIYKVLDNVMSGILTDKDADIDKLLSTAESQVNQVLANQ</sequence>
<dbReference type="SUPFAM" id="SSF53850">
    <property type="entry name" value="Periplasmic binding protein-like II"/>
    <property type="match status" value="1"/>
</dbReference>
<dbReference type="PANTHER" id="PTHR43649:SF16">
    <property type="entry name" value="SUGAR-BINDING LIPOPROTEIN"/>
    <property type="match status" value="1"/>
</dbReference>
<dbReference type="InterPro" id="IPR050490">
    <property type="entry name" value="Bact_solute-bd_prot1"/>
</dbReference>
<dbReference type="GeneID" id="91427791"/>
<name>A0A117QLS0_9ACTN</name>
<evidence type="ECO:0000313" key="4">
    <source>
        <dbReference type="Proteomes" id="UP000053271"/>
    </source>
</evidence>
<gene>
    <name evidence="3" type="ORF">AQJ30_24765</name>
</gene>
<dbReference type="RefSeq" id="WP_067238133.1">
    <property type="nucleotide sequence ID" value="NZ_JBIVJK010000003.1"/>
</dbReference>
<dbReference type="STRING" id="68231.AQJ30_24765"/>
<dbReference type="PANTHER" id="PTHR43649">
    <property type="entry name" value="ARABINOSE-BINDING PROTEIN-RELATED"/>
    <property type="match status" value="1"/>
</dbReference>
<dbReference type="Pfam" id="PF01547">
    <property type="entry name" value="SBP_bac_1"/>
    <property type="match status" value="1"/>
</dbReference>
<feature type="region of interest" description="Disordered" evidence="1">
    <location>
        <begin position="30"/>
        <end position="53"/>
    </location>
</feature>
<dbReference type="Gene3D" id="3.40.190.10">
    <property type="entry name" value="Periplasmic binding protein-like II"/>
    <property type="match status" value="1"/>
</dbReference>
<feature type="chain" id="PRO_5039662717" evidence="2">
    <location>
        <begin position="28"/>
        <end position="470"/>
    </location>
</feature>
<accession>A0A117QLS0</accession>
<dbReference type="InterPro" id="IPR006059">
    <property type="entry name" value="SBP"/>
</dbReference>
<reference evidence="3 4" key="1">
    <citation type="submission" date="2015-10" db="EMBL/GenBank/DDBJ databases">
        <title>Draft genome sequence of Streptomyces longwoodensis DSM 41677, type strain for the species Streptomyces longwoodensis.</title>
        <authorList>
            <person name="Ruckert C."/>
            <person name="Winkler A."/>
            <person name="Kalinowski J."/>
            <person name="Kampfer P."/>
            <person name="Glaeser S."/>
        </authorList>
    </citation>
    <scope>NUCLEOTIDE SEQUENCE [LARGE SCALE GENOMIC DNA]</scope>
    <source>
        <strain evidence="3 4">DSM 41677</strain>
    </source>
</reference>
<proteinExistence type="predicted"/>
<feature type="compositionally biased region" description="Low complexity" evidence="1">
    <location>
        <begin position="30"/>
        <end position="47"/>
    </location>
</feature>
<organism evidence="3 4">
    <name type="scientific">Streptomyces longwoodensis</name>
    <dbReference type="NCBI Taxonomy" id="68231"/>
    <lineage>
        <taxon>Bacteria</taxon>
        <taxon>Bacillati</taxon>
        <taxon>Actinomycetota</taxon>
        <taxon>Actinomycetes</taxon>
        <taxon>Kitasatosporales</taxon>
        <taxon>Streptomycetaceae</taxon>
        <taxon>Streptomyces</taxon>
    </lineage>
</organism>
<comment type="caution">
    <text evidence="3">The sequence shown here is derived from an EMBL/GenBank/DDBJ whole genome shotgun (WGS) entry which is preliminary data.</text>
</comment>
<evidence type="ECO:0000313" key="3">
    <source>
        <dbReference type="EMBL" id="KUN35367.1"/>
    </source>
</evidence>
<keyword evidence="4" id="KW-1185">Reference proteome</keyword>
<evidence type="ECO:0000256" key="1">
    <source>
        <dbReference type="SAM" id="MobiDB-lite"/>
    </source>
</evidence>
<dbReference type="EMBL" id="LMWS01000032">
    <property type="protein sequence ID" value="KUN35367.1"/>
    <property type="molecule type" value="Genomic_DNA"/>
</dbReference>
<dbReference type="AlphaFoldDB" id="A0A117QLS0"/>
<feature type="signal peptide" evidence="2">
    <location>
        <begin position="1"/>
        <end position="27"/>
    </location>
</feature>
<dbReference type="PROSITE" id="PS51257">
    <property type="entry name" value="PROKAR_LIPOPROTEIN"/>
    <property type="match status" value="1"/>
</dbReference>
<evidence type="ECO:0000256" key="2">
    <source>
        <dbReference type="SAM" id="SignalP"/>
    </source>
</evidence>
<protein>
    <submittedName>
        <fullName evidence="3">Sugar-binding protein</fullName>
    </submittedName>
</protein>
<keyword evidence="2" id="KW-0732">Signal</keyword>